<sequence length="73" mass="7578">MFEFFTERAKRAIVASQDEALALGHDFIGAKHMLLGLLAAGDGGRGMEVLAALGTDPAGLRAQVLTRVAPGQA</sequence>
<evidence type="ECO:0000313" key="3">
    <source>
        <dbReference type="EMBL" id="WTW60018.1"/>
    </source>
</evidence>
<dbReference type="EMBL" id="CP108318">
    <property type="protein sequence ID" value="WTW60018.1"/>
    <property type="molecule type" value="Genomic_DNA"/>
</dbReference>
<proteinExistence type="predicted"/>
<protein>
    <recommendedName>
        <fullName evidence="2">Clp R domain-containing protein</fullName>
    </recommendedName>
</protein>
<keyword evidence="1" id="KW-0677">Repeat</keyword>
<gene>
    <name evidence="3" type="ORF">OG549_04845</name>
</gene>
<accession>A0AAU2UZL3</accession>
<dbReference type="Gene3D" id="1.10.1780.10">
    <property type="entry name" value="Clp, N-terminal domain"/>
    <property type="match status" value="1"/>
</dbReference>
<organism evidence="3">
    <name type="scientific">Streptomyces sp. NBC_00003</name>
    <dbReference type="NCBI Taxonomy" id="2903608"/>
    <lineage>
        <taxon>Bacteria</taxon>
        <taxon>Bacillati</taxon>
        <taxon>Actinomycetota</taxon>
        <taxon>Actinomycetes</taxon>
        <taxon>Kitasatosporales</taxon>
        <taxon>Streptomycetaceae</taxon>
        <taxon>Streptomyces</taxon>
    </lineage>
</organism>
<dbReference type="PROSITE" id="PS51903">
    <property type="entry name" value="CLP_R"/>
    <property type="match status" value="1"/>
</dbReference>
<dbReference type="SUPFAM" id="SSF81923">
    <property type="entry name" value="Double Clp-N motif"/>
    <property type="match status" value="1"/>
</dbReference>
<dbReference type="AlphaFoldDB" id="A0AAU2UZL3"/>
<feature type="domain" description="Clp R" evidence="2">
    <location>
        <begin position="2"/>
        <end position="73"/>
    </location>
</feature>
<dbReference type="Pfam" id="PF02861">
    <property type="entry name" value="Clp_N"/>
    <property type="match status" value="1"/>
</dbReference>
<name>A0AAU2UZL3_9ACTN</name>
<evidence type="ECO:0000259" key="2">
    <source>
        <dbReference type="PROSITE" id="PS51903"/>
    </source>
</evidence>
<reference evidence="3" key="1">
    <citation type="submission" date="2022-10" db="EMBL/GenBank/DDBJ databases">
        <title>The complete genomes of actinobacterial strains from the NBC collection.</title>
        <authorList>
            <person name="Joergensen T.S."/>
            <person name="Alvarez Arevalo M."/>
            <person name="Sterndorff E.B."/>
            <person name="Faurdal D."/>
            <person name="Vuksanovic O."/>
            <person name="Mourched A.-S."/>
            <person name="Charusanti P."/>
            <person name="Shaw S."/>
            <person name="Blin K."/>
            <person name="Weber T."/>
        </authorList>
    </citation>
    <scope>NUCLEOTIDE SEQUENCE</scope>
    <source>
        <strain evidence="3">NBC_00003</strain>
    </source>
</reference>
<evidence type="ECO:0000256" key="1">
    <source>
        <dbReference type="PROSITE-ProRule" id="PRU01251"/>
    </source>
</evidence>
<dbReference type="InterPro" id="IPR004176">
    <property type="entry name" value="Clp_R_N"/>
</dbReference>
<dbReference type="InterPro" id="IPR036628">
    <property type="entry name" value="Clp_N_dom_sf"/>
</dbReference>